<dbReference type="SUPFAM" id="SSF54637">
    <property type="entry name" value="Thioesterase/thiol ester dehydrase-isomerase"/>
    <property type="match status" value="1"/>
</dbReference>
<dbReference type="GO" id="GO:0047617">
    <property type="term" value="F:fatty acyl-CoA hydrolase activity"/>
    <property type="evidence" value="ECO:0007669"/>
    <property type="project" value="TreeGrafter"/>
</dbReference>
<dbReference type="Proteomes" id="UP000185426">
    <property type="component" value="Chromosome"/>
</dbReference>
<dbReference type="PANTHER" id="PTHR31793">
    <property type="entry name" value="4-HYDROXYBENZOYL-COA THIOESTERASE FAMILY MEMBER"/>
    <property type="match status" value="1"/>
</dbReference>
<dbReference type="InterPro" id="IPR050563">
    <property type="entry name" value="4-hydroxybenzoyl-CoA_TE"/>
</dbReference>
<dbReference type="Pfam" id="PF13279">
    <property type="entry name" value="4HBT_2"/>
    <property type="match status" value="1"/>
</dbReference>
<dbReference type="EMBL" id="CP015607">
    <property type="protein sequence ID" value="APT45772.1"/>
    <property type="molecule type" value="Genomic_DNA"/>
</dbReference>
<proteinExistence type="predicted"/>
<gene>
    <name evidence="1" type="ORF">BSA145_07585</name>
</gene>
<evidence type="ECO:0000313" key="2">
    <source>
        <dbReference type="Proteomes" id="UP000185426"/>
    </source>
</evidence>
<sequence length="153" mass="17885">MRLPSYIEEPFEEWRASFRFYVETTVRFSETDMFGHMNNVTPFVYFEEARIAFFQKTGIVDKRMKRVKETITVVANLQCDYIKQVEIGERLRVYVKPEKVGSSSLILHYLGENEKQEPCFTGSVTMVQINKETGASVPFTEEEKETFQAQRNG</sequence>
<dbReference type="RefSeq" id="WP_075622073.1">
    <property type="nucleotide sequence ID" value="NZ_CP015607.1"/>
</dbReference>
<accession>A0A1L6ZH12</accession>
<organism evidence="1 2">
    <name type="scientific">Bacillus safensis</name>
    <dbReference type="NCBI Taxonomy" id="561879"/>
    <lineage>
        <taxon>Bacteria</taxon>
        <taxon>Bacillati</taxon>
        <taxon>Bacillota</taxon>
        <taxon>Bacilli</taxon>
        <taxon>Bacillales</taxon>
        <taxon>Bacillaceae</taxon>
        <taxon>Bacillus</taxon>
    </lineage>
</organism>
<dbReference type="Gene3D" id="3.10.129.10">
    <property type="entry name" value="Hotdog Thioesterase"/>
    <property type="match status" value="1"/>
</dbReference>
<evidence type="ECO:0000313" key="1">
    <source>
        <dbReference type="EMBL" id="APT45772.1"/>
    </source>
</evidence>
<name>A0A1L6ZH12_BACIA</name>
<dbReference type="InterPro" id="IPR029069">
    <property type="entry name" value="HotDog_dom_sf"/>
</dbReference>
<protein>
    <submittedName>
        <fullName evidence="1">Uncharacterized protein</fullName>
    </submittedName>
</protein>
<dbReference type="AlphaFoldDB" id="A0A1L6ZH12"/>
<dbReference type="PANTHER" id="PTHR31793:SF24">
    <property type="entry name" value="LONG-CHAIN ACYL-COA THIOESTERASE FADM"/>
    <property type="match status" value="1"/>
</dbReference>
<dbReference type="CDD" id="cd00586">
    <property type="entry name" value="4HBT"/>
    <property type="match status" value="1"/>
</dbReference>
<reference evidence="1 2" key="1">
    <citation type="submission" date="2016-05" db="EMBL/GenBank/DDBJ databases">
        <title>Complete Genome and Methylome Analysis of Psychrotrophic Bacterial Isolates from Antarctic Lake Untersee.</title>
        <authorList>
            <person name="Fomenkov A."/>
            <person name="Akimov V.N."/>
            <person name="Vasilyeva L.V."/>
            <person name="Andersen D."/>
            <person name="Vincze T."/>
            <person name="Roberts R.J."/>
        </authorList>
    </citation>
    <scope>NUCLEOTIDE SEQUENCE [LARGE SCALE GENOMIC DNA]</scope>
    <source>
        <strain evidence="1 2">U14-5</strain>
    </source>
</reference>